<dbReference type="GO" id="GO:0008410">
    <property type="term" value="F:CoA-transferase activity"/>
    <property type="evidence" value="ECO:0007669"/>
    <property type="project" value="TreeGrafter"/>
</dbReference>
<protein>
    <submittedName>
        <fullName evidence="2">CoA transferase</fullName>
    </submittedName>
</protein>
<dbReference type="Gene3D" id="3.30.1540.10">
    <property type="entry name" value="formyl-coa transferase, domain 3"/>
    <property type="match status" value="1"/>
</dbReference>
<gene>
    <name evidence="2" type="ORF">EYS09_06875</name>
</gene>
<dbReference type="Proteomes" id="UP000292452">
    <property type="component" value="Unassembled WGS sequence"/>
</dbReference>
<evidence type="ECO:0000256" key="1">
    <source>
        <dbReference type="ARBA" id="ARBA00022679"/>
    </source>
</evidence>
<comment type="caution">
    <text evidence="2">The sequence shown here is derived from an EMBL/GenBank/DDBJ whole genome shotgun (WGS) entry which is preliminary data.</text>
</comment>
<dbReference type="PANTHER" id="PTHR48207:SF4">
    <property type="entry name" value="BLL6097 PROTEIN"/>
    <property type="match status" value="1"/>
</dbReference>
<dbReference type="Gene3D" id="3.40.50.10540">
    <property type="entry name" value="Crotonobetainyl-coa:carnitine coa-transferase, domain 1"/>
    <property type="match status" value="1"/>
</dbReference>
<dbReference type="Pfam" id="PF02515">
    <property type="entry name" value="CoA_transf_3"/>
    <property type="match status" value="1"/>
</dbReference>
<dbReference type="InterPro" id="IPR003673">
    <property type="entry name" value="CoA-Trfase_fam_III"/>
</dbReference>
<dbReference type="AlphaFoldDB" id="A0A4Q9I0F6"/>
<dbReference type="InterPro" id="IPR044855">
    <property type="entry name" value="CoA-Trfase_III_dom3_sf"/>
</dbReference>
<keyword evidence="1 2" id="KW-0808">Transferase</keyword>
<proteinExistence type="predicted"/>
<dbReference type="InterPro" id="IPR050483">
    <property type="entry name" value="CoA-transferase_III_domain"/>
</dbReference>
<evidence type="ECO:0000313" key="3">
    <source>
        <dbReference type="Proteomes" id="UP000292452"/>
    </source>
</evidence>
<dbReference type="PANTHER" id="PTHR48207">
    <property type="entry name" value="SUCCINATE--HYDROXYMETHYLGLUTARATE COA-TRANSFERASE"/>
    <property type="match status" value="1"/>
</dbReference>
<dbReference type="EMBL" id="SIXH01000040">
    <property type="protein sequence ID" value="TBO60379.1"/>
    <property type="molecule type" value="Genomic_DNA"/>
</dbReference>
<keyword evidence="3" id="KW-1185">Reference proteome</keyword>
<accession>A0A4Q9I0F6</accession>
<dbReference type="InterPro" id="IPR023606">
    <property type="entry name" value="CoA-Trfase_III_dom_1_sf"/>
</dbReference>
<dbReference type="SUPFAM" id="SSF89796">
    <property type="entry name" value="CoA-transferase family III (CaiB/BaiF)"/>
    <property type="match status" value="1"/>
</dbReference>
<name>A0A4Q9I0F6_STRKA</name>
<evidence type="ECO:0000313" key="2">
    <source>
        <dbReference type="EMBL" id="TBO60379.1"/>
    </source>
</evidence>
<reference evidence="2 3" key="1">
    <citation type="submission" date="2019-02" db="EMBL/GenBank/DDBJ databases">
        <title>Draft Genome Sequence of Streptomyces sp. AM-2504, identified by 16S rRNA comparative analysis as a Streptomyces Kasugaensis strain.</title>
        <authorList>
            <person name="Napolioni V."/>
            <person name="Giuliodori A.M."/>
            <person name="Spurio R."/>
            <person name="Fabbretti A."/>
        </authorList>
    </citation>
    <scope>NUCLEOTIDE SEQUENCE [LARGE SCALE GENOMIC DNA]</scope>
    <source>
        <strain evidence="2 3">AM-2504</strain>
    </source>
</reference>
<organism evidence="2 3">
    <name type="scientific">Streptomyces kasugaensis</name>
    <dbReference type="NCBI Taxonomy" id="1946"/>
    <lineage>
        <taxon>Bacteria</taxon>
        <taxon>Bacillati</taxon>
        <taxon>Actinomycetota</taxon>
        <taxon>Actinomycetes</taxon>
        <taxon>Kitasatosporales</taxon>
        <taxon>Streptomycetaceae</taxon>
        <taxon>Streptomyces</taxon>
    </lineage>
</organism>
<sequence length="393" mass="42231">MSSGRQEAGGGGPLSGVRVVELASVIMAPYAAQQLGDLGADVIKVEPPTGDMTRHYPPTRNPGMGAAALNLNRNKRSVAIDLKAPGGRDALLALIATADVFITNIRPQALRRLGLGPEDVAAVNSRLVHLNAQGFRSDSELGGHAAYDDIVQAASGLVWLNEQVSGVPYFVPTVVADKICGLVIVQSVLAALHYRDRTGQGQHIEVPMADTMLAFNLVEHLAAATLDPPQGPMGYSRALSSRRKAARTADGRMCILPYSDRNWSDFFTFVGRPELADDPRFGSLADRARNADELYALMEEFSPRHTSAAWQEFCDSAGIPAAPVLSLDEAAASDYATEGGLLRTAEHPTEGTYRLIGQPVRFRTTPTGLHRHCPRIGEHTEEVFAEIGYRPSA</sequence>